<evidence type="ECO:0008006" key="3">
    <source>
        <dbReference type="Google" id="ProtNLM"/>
    </source>
</evidence>
<dbReference type="InterPro" id="IPR053745">
    <property type="entry name" value="Viral_Tail_Comp_sf"/>
</dbReference>
<dbReference type="Gene3D" id="3.30.2000.30">
    <property type="match status" value="1"/>
</dbReference>
<organism evidence="1 2">
    <name type="scientific">Micromonospora yangpuensis</name>
    <dbReference type="NCBI Taxonomy" id="683228"/>
    <lineage>
        <taxon>Bacteria</taxon>
        <taxon>Bacillati</taxon>
        <taxon>Actinomycetota</taxon>
        <taxon>Actinomycetes</taxon>
        <taxon>Micromonosporales</taxon>
        <taxon>Micromonosporaceae</taxon>
        <taxon>Micromonospora</taxon>
    </lineage>
</organism>
<dbReference type="InterPro" id="IPR021508">
    <property type="entry name" value="Gp17-like"/>
</dbReference>
<dbReference type="OrthoDB" id="7630456at2"/>
<dbReference type="Proteomes" id="UP000198937">
    <property type="component" value="Unassembled WGS sequence"/>
</dbReference>
<name>A0A1C6VEL7_9ACTN</name>
<sequence length="141" mass="15683">MTGRARLVARPLQVALYTALTGSPAVTALLDGRIYDHVPEPAVHPYLVIGEAVEEPDNTHTSFGRQADITLHLWDQVDGFSRPTAIVAALVELLDHQRDALSIVGHRVVSIRFVDVRTLRDSDPRIRHVPVRIRVNTQQEA</sequence>
<accession>A0A1C6VEL7</accession>
<reference evidence="1 2" key="1">
    <citation type="submission" date="2016-06" db="EMBL/GenBank/DDBJ databases">
        <authorList>
            <person name="Kjaerup R.B."/>
            <person name="Dalgaard T.S."/>
            <person name="Juul-Madsen H.R."/>
        </authorList>
    </citation>
    <scope>NUCLEOTIDE SEQUENCE [LARGE SCALE GENOMIC DNA]</scope>
    <source>
        <strain evidence="1 2">DSM 45577</strain>
    </source>
</reference>
<keyword evidence="2" id="KW-1185">Reference proteome</keyword>
<dbReference type="RefSeq" id="WP_091444888.1">
    <property type="nucleotide sequence ID" value="NZ_BMMJ01000007.1"/>
</dbReference>
<gene>
    <name evidence="1" type="ORF">GA0070617_5508</name>
</gene>
<evidence type="ECO:0000313" key="1">
    <source>
        <dbReference type="EMBL" id="SCL64587.1"/>
    </source>
</evidence>
<evidence type="ECO:0000313" key="2">
    <source>
        <dbReference type="Proteomes" id="UP000198937"/>
    </source>
</evidence>
<protein>
    <recommendedName>
        <fullName evidence="3">DUF3168 domain-containing protein</fullName>
    </recommendedName>
</protein>
<dbReference type="EMBL" id="FMIA01000002">
    <property type="protein sequence ID" value="SCL64587.1"/>
    <property type="molecule type" value="Genomic_DNA"/>
</dbReference>
<proteinExistence type="predicted"/>
<dbReference type="STRING" id="683228.GA0070617_5508"/>
<dbReference type="AlphaFoldDB" id="A0A1C6VEL7"/>
<dbReference type="Pfam" id="PF11367">
    <property type="entry name" value="Tail_completion_gp17"/>
    <property type="match status" value="1"/>
</dbReference>